<comment type="caution">
    <text evidence="1">The sequence shown here is derived from an EMBL/GenBank/DDBJ whole genome shotgun (WGS) entry which is preliminary data.</text>
</comment>
<protein>
    <submittedName>
        <fullName evidence="1">Uncharacterized protein</fullName>
    </submittedName>
</protein>
<accession>A0ABS6FB08</accession>
<dbReference type="EMBL" id="JAHLQN010000001">
    <property type="protein sequence ID" value="MBU5626530.1"/>
    <property type="molecule type" value="Genomic_DNA"/>
</dbReference>
<sequence length="53" mass="6358">MNEWTRIPAPMEREEDRRELAAILAAAGLEVRVVREAVRPRAYKRFVEYREQE</sequence>
<name>A0ABS6FB08_9FIRM</name>
<dbReference type="RefSeq" id="WP_216632011.1">
    <property type="nucleotide sequence ID" value="NZ_JAHLQN010000001.1"/>
</dbReference>
<keyword evidence="2" id="KW-1185">Reference proteome</keyword>
<organism evidence="1 2">
    <name type="scientific">Dysosmobacter acutus</name>
    <dbReference type="NCBI Taxonomy" id="2841504"/>
    <lineage>
        <taxon>Bacteria</taxon>
        <taxon>Bacillati</taxon>
        <taxon>Bacillota</taxon>
        <taxon>Clostridia</taxon>
        <taxon>Eubacteriales</taxon>
        <taxon>Oscillospiraceae</taxon>
        <taxon>Dysosmobacter</taxon>
    </lineage>
</organism>
<dbReference type="Proteomes" id="UP000787672">
    <property type="component" value="Unassembled WGS sequence"/>
</dbReference>
<proteinExistence type="predicted"/>
<gene>
    <name evidence="1" type="ORF">KQI82_06300</name>
</gene>
<evidence type="ECO:0000313" key="1">
    <source>
        <dbReference type="EMBL" id="MBU5626530.1"/>
    </source>
</evidence>
<reference evidence="1 2" key="1">
    <citation type="submission" date="2021-06" db="EMBL/GenBank/DDBJ databases">
        <authorList>
            <person name="Sun Q."/>
            <person name="Li D."/>
        </authorList>
    </citation>
    <scope>NUCLEOTIDE SEQUENCE [LARGE SCALE GENOMIC DNA]</scope>
    <source>
        <strain evidence="1 2">MSJ-2</strain>
    </source>
</reference>
<evidence type="ECO:0000313" key="2">
    <source>
        <dbReference type="Proteomes" id="UP000787672"/>
    </source>
</evidence>